<dbReference type="PANTHER" id="PTHR43818">
    <property type="entry name" value="BCDNA.GH03377"/>
    <property type="match status" value="1"/>
</dbReference>
<reference evidence="3 4" key="1">
    <citation type="journal article" date="2018" name="Nat. Biotechnol.">
        <title>A standardized bacterial taxonomy based on genome phylogeny substantially revises the tree of life.</title>
        <authorList>
            <person name="Parks D.H."/>
            <person name="Chuvochina M."/>
            <person name="Waite D.W."/>
            <person name="Rinke C."/>
            <person name="Skarshewski A."/>
            <person name="Chaumeil P.A."/>
            <person name="Hugenholtz P."/>
        </authorList>
    </citation>
    <scope>NUCLEOTIDE SEQUENCE [LARGE SCALE GENOMIC DNA]</scope>
    <source>
        <strain evidence="3">UBA9375</strain>
    </source>
</reference>
<evidence type="ECO:0000259" key="1">
    <source>
        <dbReference type="Pfam" id="PF01408"/>
    </source>
</evidence>
<dbReference type="SUPFAM" id="SSF51735">
    <property type="entry name" value="NAD(P)-binding Rossmann-fold domains"/>
    <property type="match status" value="1"/>
</dbReference>
<dbReference type="Gene3D" id="3.40.50.720">
    <property type="entry name" value="NAD(P)-binding Rossmann-like Domain"/>
    <property type="match status" value="1"/>
</dbReference>
<accession>A0A3D3R8A8</accession>
<dbReference type="InterPro" id="IPR050463">
    <property type="entry name" value="Gfo/Idh/MocA_oxidrdct_glycsds"/>
</dbReference>
<dbReference type="InterPro" id="IPR055170">
    <property type="entry name" value="GFO_IDH_MocA-like_dom"/>
</dbReference>
<dbReference type="Pfam" id="PF22725">
    <property type="entry name" value="GFO_IDH_MocA_C3"/>
    <property type="match status" value="1"/>
</dbReference>
<dbReference type="AlphaFoldDB" id="A0A3D3R8A8"/>
<name>A0A3D3R8A8_9PLAN</name>
<dbReference type="InterPro" id="IPR019546">
    <property type="entry name" value="TAT_signal_bac_arc"/>
</dbReference>
<dbReference type="InterPro" id="IPR000683">
    <property type="entry name" value="Gfo/Idh/MocA-like_OxRdtase_N"/>
</dbReference>
<dbReference type="Pfam" id="PF01408">
    <property type="entry name" value="GFO_IDH_MocA"/>
    <property type="match status" value="1"/>
</dbReference>
<dbReference type="EMBL" id="DQAY01000089">
    <property type="protein sequence ID" value="HCO24338.1"/>
    <property type="molecule type" value="Genomic_DNA"/>
</dbReference>
<dbReference type="Proteomes" id="UP000263642">
    <property type="component" value="Unassembled WGS sequence"/>
</dbReference>
<protein>
    <submittedName>
        <fullName evidence="3">Oxidoreductase</fullName>
    </submittedName>
</protein>
<proteinExistence type="predicted"/>
<gene>
    <name evidence="3" type="ORF">DIT97_15350</name>
</gene>
<organism evidence="3 4">
    <name type="scientific">Gimesia maris</name>
    <dbReference type="NCBI Taxonomy" id="122"/>
    <lineage>
        <taxon>Bacteria</taxon>
        <taxon>Pseudomonadati</taxon>
        <taxon>Planctomycetota</taxon>
        <taxon>Planctomycetia</taxon>
        <taxon>Planctomycetales</taxon>
        <taxon>Planctomycetaceae</taxon>
        <taxon>Gimesia</taxon>
    </lineage>
</organism>
<dbReference type="InterPro" id="IPR036291">
    <property type="entry name" value="NAD(P)-bd_dom_sf"/>
</dbReference>
<dbReference type="NCBIfam" id="TIGR01409">
    <property type="entry name" value="TAT_signal_seq"/>
    <property type="match status" value="1"/>
</dbReference>
<feature type="domain" description="GFO/IDH/MocA-like oxidoreductase" evidence="2">
    <location>
        <begin position="198"/>
        <end position="331"/>
    </location>
</feature>
<evidence type="ECO:0000313" key="3">
    <source>
        <dbReference type="EMBL" id="HCO24338.1"/>
    </source>
</evidence>
<dbReference type="InterPro" id="IPR006311">
    <property type="entry name" value="TAT_signal"/>
</dbReference>
<dbReference type="PROSITE" id="PS51318">
    <property type="entry name" value="TAT"/>
    <property type="match status" value="1"/>
</dbReference>
<evidence type="ECO:0000313" key="4">
    <source>
        <dbReference type="Proteomes" id="UP000263642"/>
    </source>
</evidence>
<dbReference type="PANTHER" id="PTHR43818:SF5">
    <property type="entry name" value="OXIDOREDUCTASE FAMILY PROTEIN"/>
    <property type="match status" value="1"/>
</dbReference>
<dbReference type="Gene3D" id="3.30.360.10">
    <property type="entry name" value="Dihydrodipicolinate Reductase, domain 2"/>
    <property type="match status" value="1"/>
</dbReference>
<comment type="caution">
    <text evidence="3">The sequence shown here is derived from an EMBL/GenBank/DDBJ whole genome shotgun (WGS) entry which is preliminary data.</text>
</comment>
<evidence type="ECO:0000259" key="2">
    <source>
        <dbReference type="Pfam" id="PF22725"/>
    </source>
</evidence>
<sequence>MSDHTEDLSPNEDKSVSRRTFLQQAGTATAAGLAVAPAVWAGAGNKADTLRVGLIGCGSRGSGAAVNAMQADPNTQLVALADVFADKLKASADRIKKTIGNQYAVDPSQEFVGFDACEKLLKTDVDVVLLTTPPHFRPAHLKQAIAAGKHVFAEKPVAVDAPGVRSVMETCRLARQKRLSIMSGLMLRYSKAMQETVSRIHDGQLGKIVTLQTNYNINGLWSHPRKPEWSEMEWQLRNWYYFSWLSGGQLVEQHVHGLDLMSWVMQNEYPVQCFGLGGRQSRTDPLYGHIFDHHAICYEYSGGQRCFAFCRQQDGTDIDTSQLVFGEKGTADLNRNTLSGAETWRYSRARGRNRNGTQDLPYVQEHAALFNSIRTDTPLCNGEYAAKSSLMAIMGRMASYTGKNVTWDEAWNSKEDLTPKEYTFGPLSVAPVAQPGKTRFY</sequence>
<dbReference type="SUPFAM" id="SSF55347">
    <property type="entry name" value="Glyceraldehyde-3-phosphate dehydrogenase-like, C-terminal domain"/>
    <property type="match status" value="1"/>
</dbReference>
<feature type="domain" description="Gfo/Idh/MocA-like oxidoreductase N-terminal" evidence="1">
    <location>
        <begin position="50"/>
        <end position="178"/>
    </location>
</feature>
<dbReference type="GO" id="GO:0000166">
    <property type="term" value="F:nucleotide binding"/>
    <property type="evidence" value="ECO:0007669"/>
    <property type="project" value="InterPro"/>
</dbReference>